<evidence type="ECO:0000313" key="1">
    <source>
        <dbReference type="EMBL" id="SFO62426.1"/>
    </source>
</evidence>
<dbReference type="RefSeq" id="WP_091688745.1">
    <property type="nucleotide sequence ID" value="NZ_BAABFM010000029.1"/>
</dbReference>
<dbReference type="Pfam" id="PF08902">
    <property type="entry name" value="DUF1848"/>
    <property type="match status" value="1"/>
</dbReference>
<keyword evidence="2" id="KW-1185">Reference proteome</keyword>
<dbReference type="EMBL" id="FOWD01000049">
    <property type="protein sequence ID" value="SFO62426.1"/>
    <property type="molecule type" value="Genomic_DNA"/>
</dbReference>
<dbReference type="Proteomes" id="UP000198806">
    <property type="component" value="Unassembled WGS sequence"/>
</dbReference>
<protein>
    <recommendedName>
        <fullName evidence="3">DUF1848 domain-containing protein</fullName>
    </recommendedName>
</protein>
<evidence type="ECO:0000313" key="2">
    <source>
        <dbReference type="Proteomes" id="UP000198806"/>
    </source>
</evidence>
<dbReference type="AlphaFoldDB" id="A0A1I5IQE8"/>
<gene>
    <name evidence="1" type="ORF">SAMN04489757_14914</name>
</gene>
<dbReference type="OrthoDB" id="9771212at2"/>
<sequence>MILSVSRRTDIPNYYSDWFYNRVKEGFLYVRNPMNAHQISKIDISPDVVDCIVFWTKNPENMISRLDELKAYKFYFQFTLTGYGKDVEFNLPNKRQHMISVFQDLSQKIGREKVIWRYDPILLNHNYSMEYHIKAFKEIAENLRGYTDKVIISFIDLYSKTKRNTEGLKIKPLSEKEMLELAANMAKIASDNQMEIESCAEVINLQDSGIKHGSCIDKNLIEKIIGYKIQGKKDKNQREECGCLESVEVGTYNTCMNGCKYCYANFNDSRVADSIKMYDVNSPLLCGVVNKDDVITTRSVKSLKNGQLSLFDF</sequence>
<dbReference type="InterPro" id="IPR014998">
    <property type="entry name" value="DUF1848"/>
</dbReference>
<proteinExistence type="predicted"/>
<organism evidence="1 2">
    <name type="scientific">Anaerocolumna aminovalerica</name>
    <dbReference type="NCBI Taxonomy" id="1527"/>
    <lineage>
        <taxon>Bacteria</taxon>
        <taxon>Bacillati</taxon>
        <taxon>Bacillota</taxon>
        <taxon>Clostridia</taxon>
        <taxon>Lachnospirales</taxon>
        <taxon>Lachnospiraceae</taxon>
        <taxon>Anaerocolumna</taxon>
    </lineage>
</organism>
<reference evidence="1 2" key="1">
    <citation type="submission" date="2016-10" db="EMBL/GenBank/DDBJ databases">
        <authorList>
            <person name="de Groot N.N."/>
        </authorList>
    </citation>
    <scope>NUCLEOTIDE SEQUENCE [LARGE SCALE GENOMIC DNA]</scope>
    <source>
        <strain evidence="1 2">DSM 1283</strain>
    </source>
</reference>
<accession>A0A1I5IQE8</accession>
<evidence type="ECO:0008006" key="3">
    <source>
        <dbReference type="Google" id="ProtNLM"/>
    </source>
</evidence>
<name>A0A1I5IQE8_9FIRM</name>